<dbReference type="GO" id="GO:0030003">
    <property type="term" value="P:intracellular monoatomic cation homeostasis"/>
    <property type="evidence" value="ECO:0007669"/>
    <property type="project" value="TreeGrafter"/>
</dbReference>
<dbReference type="GO" id="GO:0140410">
    <property type="term" value="F:monoatomic cation:bicarbonate symporter activity"/>
    <property type="evidence" value="ECO:0007669"/>
    <property type="project" value="TreeGrafter"/>
</dbReference>
<evidence type="ECO:0000313" key="7">
    <source>
        <dbReference type="EMBL" id="PIC12102.1"/>
    </source>
</evidence>
<reference evidence="8" key="1">
    <citation type="submission" date="2017-10" db="EMBL/GenBank/DDBJ databases">
        <title>Rapid genome shrinkage in a self-fertile nematode reveals novel sperm competition proteins.</title>
        <authorList>
            <person name="Yin D."/>
            <person name="Schwarz E.M."/>
            <person name="Thomas C.G."/>
            <person name="Felde R.L."/>
            <person name="Korf I.F."/>
            <person name="Cutter A.D."/>
            <person name="Schartner C.M."/>
            <person name="Ralston E.J."/>
            <person name="Meyer B.J."/>
            <person name="Haag E.S."/>
        </authorList>
    </citation>
    <scope>NUCLEOTIDE SEQUENCE [LARGE SCALE GENOMIC DNA]</scope>
    <source>
        <strain evidence="8">JU1422</strain>
    </source>
</reference>
<organism evidence="7 8">
    <name type="scientific">Caenorhabditis nigoni</name>
    <dbReference type="NCBI Taxonomy" id="1611254"/>
    <lineage>
        <taxon>Eukaryota</taxon>
        <taxon>Metazoa</taxon>
        <taxon>Ecdysozoa</taxon>
        <taxon>Nematoda</taxon>
        <taxon>Chromadorea</taxon>
        <taxon>Rhabditida</taxon>
        <taxon>Rhabditina</taxon>
        <taxon>Rhabditomorpha</taxon>
        <taxon>Rhabditoidea</taxon>
        <taxon>Rhabditidae</taxon>
        <taxon>Peloderinae</taxon>
        <taxon>Caenorhabditis</taxon>
    </lineage>
</organism>
<keyword evidence="8" id="KW-1185">Reference proteome</keyword>
<sequence>MLHRFSVNFKLLGIGLLFVTLIKMCAVVGIDIMRHLTKNTYNQIITLFVSFAVGSLSGSSFYHLLPQAHADLMDENREPMHSSLHLEHISILGVYAFFFCVKLIKIIFEIRKAHGICVHDHSIEFRAANRQSPRWMIVFGDGLHNLIDGISIGAAFVESIHSGLSISLAVLCEEFPHESGKKFWFNRI</sequence>
<dbReference type="EMBL" id="PDUG01000028">
    <property type="protein sequence ID" value="PIC12102.1"/>
    <property type="molecule type" value="Genomic_DNA"/>
</dbReference>
<dbReference type="STRING" id="1611254.A0A2G5SB17"/>
<feature type="transmembrane region" description="Helical" evidence="6">
    <location>
        <begin position="44"/>
        <end position="65"/>
    </location>
</feature>
<dbReference type="PANTHER" id="PTHR12191:SF37">
    <property type="entry name" value="ZINC TRANSPORTER FOI"/>
    <property type="match status" value="1"/>
</dbReference>
<feature type="transmembrane region" description="Helical" evidence="6">
    <location>
        <begin position="85"/>
        <end position="104"/>
    </location>
</feature>
<comment type="subcellular location">
    <subcellularLocation>
        <location evidence="1">Membrane</location>
        <topology evidence="1">Multi-pass membrane protein</topology>
    </subcellularLocation>
</comment>
<dbReference type="GO" id="GO:0071578">
    <property type="term" value="P:zinc ion import across plasma membrane"/>
    <property type="evidence" value="ECO:0007669"/>
    <property type="project" value="TreeGrafter"/>
</dbReference>
<dbReference type="InterPro" id="IPR050799">
    <property type="entry name" value="ZIP_Transporter"/>
</dbReference>
<dbReference type="Proteomes" id="UP000230233">
    <property type="component" value="Unassembled WGS sequence"/>
</dbReference>
<evidence type="ECO:0000256" key="1">
    <source>
        <dbReference type="ARBA" id="ARBA00004141"/>
    </source>
</evidence>
<dbReference type="GO" id="GO:0005886">
    <property type="term" value="C:plasma membrane"/>
    <property type="evidence" value="ECO:0007669"/>
    <property type="project" value="TreeGrafter"/>
</dbReference>
<evidence type="ECO:0000256" key="5">
    <source>
        <dbReference type="ARBA" id="ARBA00023136"/>
    </source>
</evidence>
<evidence type="ECO:0000256" key="6">
    <source>
        <dbReference type="SAM" id="Phobius"/>
    </source>
</evidence>
<keyword evidence="3 6" id="KW-0812">Transmembrane</keyword>
<evidence type="ECO:0000313" key="8">
    <source>
        <dbReference type="Proteomes" id="UP000230233"/>
    </source>
</evidence>
<dbReference type="PANTHER" id="PTHR12191">
    <property type="entry name" value="SOLUTE CARRIER FAMILY 39"/>
    <property type="match status" value="1"/>
</dbReference>
<dbReference type="InterPro" id="IPR003689">
    <property type="entry name" value="ZIP"/>
</dbReference>
<keyword evidence="5 6" id="KW-0472">Membrane</keyword>
<comment type="caution">
    <text evidence="7">The sequence shown here is derived from an EMBL/GenBank/DDBJ whole genome shotgun (WGS) entry which is preliminary data.</text>
</comment>
<name>A0A2G5SB17_9PELO</name>
<proteinExistence type="inferred from homology"/>
<protein>
    <submittedName>
        <fullName evidence="7">Uncharacterized protein</fullName>
    </submittedName>
</protein>
<dbReference type="OrthoDB" id="200954at2759"/>
<evidence type="ECO:0000256" key="4">
    <source>
        <dbReference type="ARBA" id="ARBA00022989"/>
    </source>
</evidence>
<keyword evidence="4 6" id="KW-1133">Transmembrane helix</keyword>
<dbReference type="Pfam" id="PF02535">
    <property type="entry name" value="Zip"/>
    <property type="match status" value="1"/>
</dbReference>
<evidence type="ECO:0000256" key="2">
    <source>
        <dbReference type="ARBA" id="ARBA00006939"/>
    </source>
</evidence>
<gene>
    <name evidence="7" type="ORF">B9Z55_028655</name>
</gene>
<evidence type="ECO:0000256" key="3">
    <source>
        <dbReference type="ARBA" id="ARBA00022692"/>
    </source>
</evidence>
<dbReference type="GO" id="GO:0005385">
    <property type="term" value="F:zinc ion transmembrane transporter activity"/>
    <property type="evidence" value="ECO:0007669"/>
    <property type="project" value="TreeGrafter"/>
</dbReference>
<comment type="similarity">
    <text evidence="2">Belongs to the ZIP transporter (TC 2.A.5) family.</text>
</comment>
<dbReference type="AlphaFoldDB" id="A0A2G5SB17"/>
<accession>A0A2G5SB17</accession>
<feature type="transmembrane region" description="Helical" evidence="6">
    <location>
        <begin position="12"/>
        <end position="32"/>
    </location>
</feature>